<dbReference type="InterPro" id="IPR051458">
    <property type="entry name" value="Cyt/Met_Dipeptidase"/>
</dbReference>
<evidence type="ECO:0000256" key="3">
    <source>
        <dbReference type="ARBA" id="ARBA00022723"/>
    </source>
</evidence>
<dbReference type="Gene3D" id="3.30.70.360">
    <property type="match status" value="1"/>
</dbReference>
<feature type="binding site" evidence="7">
    <location>
        <position position="231"/>
    </location>
    <ligand>
        <name>substrate</name>
        <note>ligand shared between homodimeric partners</note>
    </ligand>
</feature>
<keyword evidence="3 8" id="KW-0479">Metal-binding</keyword>
<gene>
    <name evidence="11" type="primary">CNDP2</name>
    <name evidence="11" type="ORF">Tcan_07936</name>
</gene>
<dbReference type="AlphaFoldDB" id="A0A0B2VNF0"/>
<protein>
    <submittedName>
        <fullName evidence="11">Cytosolic non-specific dipeptidase</fullName>
    </submittedName>
</protein>
<dbReference type="GO" id="GO:0070573">
    <property type="term" value="F:metallodipeptidase activity"/>
    <property type="evidence" value="ECO:0007669"/>
    <property type="project" value="InterPro"/>
</dbReference>
<comment type="cofactor">
    <cofactor evidence="8">
        <name>Mn(2+)</name>
        <dbReference type="ChEBI" id="CHEBI:29035"/>
    </cofactor>
    <text evidence="8">Binds 2 manganese ions per subunit.</text>
</comment>
<feature type="active site" description="Proton acceptor" evidence="6">
    <location>
        <position position="169"/>
    </location>
</feature>
<dbReference type="Proteomes" id="UP000031036">
    <property type="component" value="Unassembled WGS sequence"/>
</dbReference>
<dbReference type="CDD" id="cd05676">
    <property type="entry name" value="M20_dipept_like_CNDP"/>
    <property type="match status" value="1"/>
</dbReference>
<dbReference type="GO" id="GO:0046872">
    <property type="term" value="F:metal ion binding"/>
    <property type="evidence" value="ECO:0007669"/>
    <property type="project" value="UniProtKB-KW"/>
</dbReference>
<dbReference type="PANTHER" id="PTHR43270">
    <property type="entry name" value="BETA-ALA-HIS DIPEPTIDASE"/>
    <property type="match status" value="1"/>
</dbReference>
<feature type="binding site" evidence="8">
    <location>
        <position position="448"/>
    </location>
    <ligand>
        <name>Mn(2+)</name>
        <dbReference type="ChEBI" id="CHEBI:29035"/>
        <label>1</label>
    </ligand>
</feature>
<evidence type="ECO:0000256" key="5">
    <source>
        <dbReference type="ARBA" id="ARBA00023049"/>
    </source>
</evidence>
<evidence type="ECO:0000256" key="7">
    <source>
        <dbReference type="PIRSR" id="PIRSR037242-2"/>
    </source>
</evidence>
<dbReference type="PROSITE" id="PS00759">
    <property type="entry name" value="ARGE_DAPE_CPG2_2"/>
    <property type="match status" value="1"/>
</dbReference>
<feature type="binding site" description="in other chain" evidence="7">
    <location>
        <position position="346"/>
    </location>
    <ligand>
        <name>substrate</name>
        <note>ligand shared between homodimeric partners</note>
    </ligand>
</feature>
<comment type="caution">
    <text evidence="11">The sequence shown here is derived from an EMBL/GenBank/DDBJ whole genome shotgun (WGS) entry which is preliminary data.</text>
</comment>
<dbReference type="STRING" id="6265.A0A0B2VNF0"/>
<evidence type="ECO:0000259" key="10">
    <source>
        <dbReference type="Pfam" id="PF07687"/>
    </source>
</evidence>
<dbReference type="PANTHER" id="PTHR43270:SF4">
    <property type="entry name" value="CARNOSINE DIPEPTIDASE 2, ISOFORM A"/>
    <property type="match status" value="1"/>
</dbReference>
<dbReference type="OrthoDB" id="7832001at2759"/>
<dbReference type="GO" id="GO:0006508">
    <property type="term" value="P:proteolysis"/>
    <property type="evidence" value="ECO:0007669"/>
    <property type="project" value="UniProtKB-KW"/>
</dbReference>
<evidence type="ECO:0000256" key="1">
    <source>
        <dbReference type="ARBA" id="ARBA00006247"/>
    </source>
</evidence>
<dbReference type="SUPFAM" id="SSF53187">
    <property type="entry name" value="Zn-dependent exopeptidases"/>
    <property type="match status" value="1"/>
</dbReference>
<feature type="binding site" evidence="8">
    <location>
        <position position="135"/>
    </location>
    <ligand>
        <name>Mn(2+)</name>
        <dbReference type="ChEBI" id="CHEBI:29035"/>
        <label>1</label>
    </ligand>
</feature>
<dbReference type="InterPro" id="IPR001261">
    <property type="entry name" value="ArgE/DapE_CS"/>
</dbReference>
<reference evidence="11 12" key="1">
    <citation type="submission" date="2014-11" db="EMBL/GenBank/DDBJ databases">
        <title>Genetic blueprint of the zoonotic pathogen Toxocara canis.</title>
        <authorList>
            <person name="Zhu X.-Q."/>
            <person name="Korhonen P.K."/>
            <person name="Cai H."/>
            <person name="Young N.D."/>
            <person name="Nejsum P."/>
            <person name="von Samson-Himmelstjerna G."/>
            <person name="Boag P.R."/>
            <person name="Tan P."/>
            <person name="Li Q."/>
            <person name="Min J."/>
            <person name="Yang Y."/>
            <person name="Wang X."/>
            <person name="Fang X."/>
            <person name="Hall R.S."/>
            <person name="Hofmann A."/>
            <person name="Sternberg P.W."/>
            <person name="Jex A.R."/>
            <person name="Gasser R.B."/>
        </authorList>
    </citation>
    <scope>NUCLEOTIDE SEQUENCE [LARGE SCALE GENOMIC DNA]</scope>
    <source>
        <strain evidence="11">PN_DK_2014</strain>
    </source>
</reference>
<keyword evidence="8" id="KW-0464">Manganese</keyword>
<evidence type="ECO:0000313" key="12">
    <source>
        <dbReference type="Proteomes" id="UP000031036"/>
    </source>
</evidence>
<evidence type="ECO:0000256" key="8">
    <source>
        <dbReference type="PIRSR" id="PIRSR037242-3"/>
    </source>
</evidence>
<feature type="domain" description="Peptidase M20 dimerisation" evidence="10">
    <location>
        <begin position="211"/>
        <end position="367"/>
    </location>
</feature>
<dbReference type="Pfam" id="PF01546">
    <property type="entry name" value="Peptidase_M20"/>
    <property type="match status" value="1"/>
</dbReference>
<feature type="binding site" evidence="8">
    <location>
        <position position="102"/>
    </location>
    <ligand>
        <name>Mn(2+)</name>
        <dbReference type="ChEBI" id="CHEBI:29035"/>
        <label>2</label>
    </ligand>
</feature>
<name>A0A0B2VNF0_TOXCA</name>
<feature type="binding site" evidence="8">
    <location>
        <position position="135"/>
    </location>
    <ligand>
        <name>Mn(2+)</name>
        <dbReference type="ChEBI" id="CHEBI:29035"/>
        <label>2</label>
    </ligand>
</feature>
<keyword evidence="4" id="KW-0378">Hydrolase</keyword>
<dbReference type="InterPro" id="IPR002933">
    <property type="entry name" value="Peptidase_M20"/>
</dbReference>
<dbReference type="InterPro" id="IPR017153">
    <property type="entry name" value="CNDP/DUG1"/>
</dbReference>
<feature type="binding site" description="in other chain" evidence="7">
    <location>
        <position position="448"/>
    </location>
    <ligand>
        <name>substrate</name>
        <note>ligand shared between homodimeric partners</note>
    </ligand>
</feature>
<dbReference type="EMBL" id="JPKZ01001336">
    <property type="protein sequence ID" value="KHN82575.1"/>
    <property type="molecule type" value="Genomic_DNA"/>
</dbReference>
<organism evidence="11 12">
    <name type="scientific">Toxocara canis</name>
    <name type="common">Canine roundworm</name>
    <dbReference type="NCBI Taxonomy" id="6265"/>
    <lineage>
        <taxon>Eukaryota</taxon>
        <taxon>Metazoa</taxon>
        <taxon>Ecdysozoa</taxon>
        <taxon>Nematoda</taxon>
        <taxon>Chromadorea</taxon>
        <taxon>Rhabditida</taxon>
        <taxon>Spirurina</taxon>
        <taxon>Ascaridomorpha</taxon>
        <taxon>Ascaridoidea</taxon>
        <taxon>Toxocaridae</taxon>
        <taxon>Toxocara</taxon>
    </lineage>
</organism>
<feature type="binding site" description="in other chain" evidence="7">
    <location>
        <position position="198"/>
    </location>
    <ligand>
        <name>substrate</name>
        <note>ligand shared between homodimeric partners</note>
    </ligand>
</feature>
<comment type="similarity">
    <text evidence="1">Belongs to the peptidase M20A family.</text>
</comment>
<proteinExistence type="inferred from homology"/>
<feature type="active site" evidence="6">
    <location>
        <position position="104"/>
    </location>
</feature>
<feature type="binding site" evidence="8">
    <location>
        <position position="198"/>
    </location>
    <ligand>
        <name>Mn(2+)</name>
        <dbReference type="ChEBI" id="CHEBI:29035"/>
        <label>2</label>
    </ligand>
</feature>
<evidence type="ECO:0000256" key="9">
    <source>
        <dbReference type="PIRSR" id="PIRSR037242-4"/>
    </source>
</evidence>
<evidence type="ECO:0000256" key="4">
    <source>
        <dbReference type="ARBA" id="ARBA00022801"/>
    </source>
</evidence>
<feature type="site" description="Important for catalytic activity" evidence="9">
    <location>
        <position position="231"/>
    </location>
</feature>
<keyword evidence="2" id="KW-0645">Protease</keyword>
<evidence type="ECO:0000313" key="11">
    <source>
        <dbReference type="EMBL" id="KHN82575.1"/>
    </source>
</evidence>
<dbReference type="MEROPS" id="M20.005"/>
<dbReference type="PIRSF" id="PIRSF037242">
    <property type="entry name" value="CNDP_dipeptidase"/>
    <property type="match status" value="1"/>
</dbReference>
<sequence length="476" mass="52768">MSLDSRYNTIAKAIDANTSKFIDRLREAVAIQSISADPGHRQDVIKMIDWASKKLQSLGATTETVPLGKQTLPDGKTIGLPPVLLATLGNDPQKKTLLVYGHLDVQPARKEDGWDTEPFQLVEKSGKLYGRGATDDKGPIMGWINAIETFQSCKIAIPVNIKFCLEGMEENGSIGLEEALKARKDTWLSDVDFTCISDNYWLGATKPCITYGLRGLSYFSIEVSACKQDLHSGGFGGSIYEPLADVMWMLAQLADSDGTILIDGIHDLVAKVTVEERKLYDSIDFDQEAFKRTIGAKKLSRSSKSEILMNLWRYPSLSIHGVEGAFDGQGPKTIIPAKVTGKFSLRLVPNMDGETVEKLVLSYLDRLWEKRGSPNAYRAYQNYTGRYWLTDFKHPHYQCGARAIKRVFGVAPDYTREGCSIPITLTFEELTGKNVMLLPIGAGDDMAHSQNEKLNVKNYIMGTKMLAAYLLELGSL</sequence>
<feature type="binding site" evidence="8">
    <location>
        <position position="170"/>
    </location>
    <ligand>
        <name>Mn(2+)</name>
        <dbReference type="ChEBI" id="CHEBI:29035"/>
        <label>1</label>
    </ligand>
</feature>
<feature type="binding site" description="in other chain" evidence="7">
    <location>
        <position position="420"/>
    </location>
    <ligand>
        <name>substrate</name>
        <note>ligand shared between homodimeric partners</note>
    </ligand>
</feature>
<dbReference type="Gene3D" id="3.40.630.10">
    <property type="entry name" value="Zn peptidases"/>
    <property type="match status" value="1"/>
</dbReference>
<dbReference type="InterPro" id="IPR011650">
    <property type="entry name" value="Peptidase_M20_dimer"/>
</dbReference>
<dbReference type="Pfam" id="PF07687">
    <property type="entry name" value="M20_dimer"/>
    <property type="match status" value="1"/>
</dbReference>
<evidence type="ECO:0000256" key="2">
    <source>
        <dbReference type="ARBA" id="ARBA00022670"/>
    </source>
</evidence>
<evidence type="ECO:0000256" key="6">
    <source>
        <dbReference type="PIRSR" id="PIRSR037242-1"/>
    </source>
</evidence>
<keyword evidence="12" id="KW-1185">Reference proteome</keyword>
<keyword evidence="5" id="KW-0482">Metalloprotease</keyword>
<dbReference type="OMA" id="GARAMKI"/>
<accession>A0A0B2VNF0</accession>
<feature type="binding site" evidence="7">
    <location>
        <position position="333"/>
    </location>
    <ligand>
        <name>substrate</name>
        <note>ligand shared between homodimeric partners</note>
    </ligand>
</feature>